<evidence type="ECO:0000256" key="3">
    <source>
        <dbReference type="ARBA" id="ARBA00022741"/>
    </source>
</evidence>
<feature type="compositionally biased region" description="Polar residues" evidence="6">
    <location>
        <begin position="295"/>
        <end position="306"/>
    </location>
</feature>
<comment type="caution">
    <text evidence="8">The sequence shown here is derived from an EMBL/GenBank/DDBJ whole genome shotgun (WGS) entry which is preliminary data.</text>
</comment>
<evidence type="ECO:0000256" key="2">
    <source>
        <dbReference type="ARBA" id="ARBA00022679"/>
    </source>
</evidence>
<evidence type="ECO:0000256" key="5">
    <source>
        <dbReference type="ARBA" id="ARBA00022840"/>
    </source>
</evidence>
<proteinExistence type="predicted"/>
<keyword evidence="5" id="KW-0067">ATP-binding</keyword>
<evidence type="ECO:0000256" key="4">
    <source>
        <dbReference type="ARBA" id="ARBA00022777"/>
    </source>
</evidence>
<dbReference type="InterPro" id="IPR000719">
    <property type="entry name" value="Prot_kinase_dom"/>
</dbReference>
<feature type="compositionally biased region" description="Polar residues" evidence="6">
    <location>
        <begin position="313"/>
        <end position="324"/>
    </location>
</feature>
<keyword evidence="4 8" id="KW-0418">Kinase</keyword>
<dbReference type="Gene3D" id="3.30.200.20">
    <property type="entry name" value="Phosphorylase Kinase, domain 1"/>
    <property type="match status" value="1"/>
</dbReference>
<dbReference type="Pfam" id="PF00069">
    <property type="entry name" value="Pkinase"/>
    <property type="match status" value="1"/>
</dbReference>
<dbReference type="AlphaFoldDB" id="A0A5R8KD72"/>
<organism evidence="8 9">
    <name type="scientific">Phragmitibacter flavus</name>
    <dbReference type="NCBI Taxonomy" id="2576071"/>
    <lineage>
        <taxon>Bacteria</taxon>
        <taxon>Pseudomonadati</taxon>
        <taxon>Verrucomicrobiota</taxon>
        <taxon>Verrucomicrobiia</taxon>
        <taxon>Verrucomicrobiales</taxon>
        <taxon>Verrucomicrobiaceae</taxon>
        <taxon>Phragmitibacter</taxon>
    </lineage>
</organism>
<dbReference type="Gene3D" id="1.10.510.10">
    <property type="entry name" value="Transferase(Phosphotransferase) domain 1"/>
    <property type="match status" value="1"/>
</dbReference>
<dbReference type="CDD" id="cd14014">
    <property type="entry name" value="STKc_PknB_like"/>
    <property type="match status" value="1"/>
</dbReference>
<protein>
    <recommendedName>
        <fullName evidence="1">non-specific serine/threonine protein kinase</fullName>
        <ecNumber evidence="1">2.7.11.1</ecNumber>
    </recommendedName>
</protein>
<dbReference type="OrthoDB" id="6111975at2"/>
<dbReference type="SMART" id="SM00220">
    <property type="entry name" value="S_TKc"/>
    <property type="match status" value="1"/>
</dbReference>
<dbReference type="GO" id="GO:0004674">
    <property type="term" value="F:protein serine/threonine kinase activity"/>
    <property type="evidence" value="ECO:0007669"/>
    <property type="project" value="UniProtKB-KW"/>
</dbReference>
<dbReference type="RefSeq" id="WP_138086861.1">
    <property type="nucleotide sequence ID" value="NZ_VAUV01000009.1"/>
</dbReference>
<dbReference type="PANTHER" id="PTHR43671">
    <property type="entry name" value="SERINE/THREONINE-PROTEIN KINASE NEK"/>
    <property type="match status" value="1"/>
</dbReference>
<keyword evidence="8" id="KW-0723">Serine/threonine-protein kinase</keyword>
<dbReference type="SUPFAM" id="SSF56112">
    <property type="entry name" value="Protein kinase-like (PK-like)"/>
    <property type="match status" value="1"/>
</dbReference>
<dbReference type="InterPro" id="IPR011009">
    <property type="entry name" value="Kinase-like_dom_sf"/>
</dbReference>
<feature type="region of interest" description="Disordered" evidence="6">
    <location>
        <begin position="295"/>
        <end position="356"/>
    </location>
</feature>
<reference evidence="8 9" key="1">
    <citation type="submission" date="2019-05" db="EMBL/GenBank/DDBJ databases">
        <title>Verrucobacter flavum gen. nov., sp. nov. a new member of the family Verrucomicrobiaceae.</title>
        <authorList>
            <person name="Szuroczki S."/>
            <person name="Abbaszade G."/>
            <person name="Szabo A."/>
            <person name="Felfoldi T."/>
            <person name="Schumann P."/>
            <person name="Boka K."/>
            <person name="Keki Z."/>
            <person name="Toumi M."/>
            <person name="Toth E."/>
        </authorList>
    </citation>
    <scope>NUCLEOTIDE SEQUENCE [LARGE SCALE GENOMIC DNA]</scope>
    <source>
        <strain evidence="8 9">MG-N-17</strain>
    </source>
</reference>
<keyword evidence="3" id="KW-0547">Nucleotide-binding</keyword>
<dbReference type="EC" id="2.7.11.1" evidence="1"/>
<accession>A0A5R8KD72</accession>
<gene>
    <name evidence="8" type="ORF">FEM03_13840</name>
</gene>
<dbReference type="PROSITE" id="PS50011">
    <property type="entry name" value="PROTEIN_KINASE_DOM"/>
    <property type="match status" value="1"/>
</dbReference>
<feature type="domain" description="Protein kinase" evidence="7">
    <location>
        <begin position="5"/>
        <end position="279"/>
    </location>
</feature>
<sequence length="670" mass="73926">MAGRYRILEQLGAGGVGAVFKAYDTQLNRYVAVKRLLSREEIEAHEDRTDTLVKEAGSLAALQHPNIVSVYDLATDEEGFFIVMELLEGETLADWIHTSGVLTLPDFYELATQTLEAVLTAHHQSILHRDLKPENLKVLRLPGGRLQVKVLDFGLARLSYGARKMTEDQSGNIFGSIYYMAPEQLQRLPVDGRTDLYALGCMFYQSLSGYRPFEHQDIQSVIQLHLQHLVHPLRTVAPHVPQPICDWVMWLFNLDPAHRPASAQQALDTLREIHKAGWFKVSESVPMAIPVAVAVSSNPNRPTGSQRLVRGPGSSQRLSGQPTGALNRRPPTASVPGARPASGPIQKTKPKKDAEETTQLPFWIWPAGAAVLAIIIWSLWPKGDDKPTTAPAVATAPVASSAPIPPAATLATRPPDLIFPDNIVHLRAGENMIAPGNKTPIQNNDTVQTWNDTTKKDLSFTAQGSPPRYLFDKPEGLNHRIGFLRLQPGNLLLHRMARDKSAYKTYPMAPGTKRQGLTAIIVARPDPTAQEINLLQIGDQDNLASLTVKAYPSGEFRAIAQVGKDRKEAKITGRKVKIYSILSVVWDATTNKLSFNIRSQDGGKTLGSGDAPPKPPIFNDIRLPAAAAEANYNGDIAELIVWPYAMESEQRNVQDWRLSQHYFTNPGTRY</sequence>
<dbReference type="GO" id="GO:0005524">
    <property type="term" value="F:ATP binding"/>
    <property type="evidence" value="ECO:0007669"/>
    <property type="project" value="UniProtKB-KW"/>
</dbReference>
<dbReference type="EMBL" id="VAUV01000009">
    <property type="protein sequence ID" value="TLD70262.1"/>
    <property type="molecule type" value="Genomic_DNA"/>
</dbReference>
<evidence type="ECO:0000256" key="6">
    <source>
        <dbReference type="SAM" id="MobiDB-lite"/>
    </source>
</evidence>
<keyword evidence="9" id="KW-1185">Reference proteome</keyword>
<evidence type="ECO:0000313" key="8">
    <source>
        <dbReference type="EMBL" id="TLD70262.1"/>
    </source>
</evidence>
<dbReference type="Proteomes" id="UP000306196">
    <property type="component" value="Unassembled WGS sequence"/>
</dbReference>
<evidence type="ECO:0000259" key="7">
    <source>
        <dbReference type="PROSITE" id="PS50011"/>
    </source>
</evidence>
<evidence type="ECO:0000313" key="9">
    <source>
        <dbReference type="Proteomes" id="UP000306196"/>
    </source>
</evidence>
<evidence type="ECO:0000256" key="1">
    <source>
        <dbReference type="ARBA" id="ARBA00012513"/>
    </source>
</evidence>
<name>A0A5R8KD72_9BACT</name>
<keyword evidence="2" id="KW-0808">Transferase</keyword>
<dbReference type="InterPro" id="IPR050660">
    <property type="entry name" value="NEK_Ser/Thr_kinase"/>
</dbReference>
<dbReference type="PANTHER" id="PTHR43671:SF13">
    <property type="entry name" value="SERINE_THREONINE-PROTEIN KINASE NEK2"/>
    <property type="match status" value="1"/>
</dbReference>